<feature type="transmembrane region" description="Helical" evidence="7">
    <location>
        <begin position="237"/>
        <end position="259"/>
    </location>
</feature>
<feature type="transmembrane region" description="Helical" evidence="7">
    <location>
        <begin position="265"/>
        <end position="283"/>
    </location>
</feature>
<feature type="transmembrane region" description="Helical" evidence="7">
    <location>
        <begin position="145"/>
        <end position="167"/>
    </location>
</feature>
<dbReference type="AlphaFoldDB" id="A0A1I5IGK3"/>
<gene>
    <name evidence="9" type="ORF">H0N91_09615</name>
</gene>
<feature type="transmembrane region" description="Helical" evidence="7">
    <location>
        <begin position="32"/>
        <end position="51"/>
    </location>
</feature>
<comment type="subcellular location">
    <subcellularLocation>
        <location evidence="1">Cell membrane</location>
        <topology evidence="1">Multi-pass membrane protein</topology>
    </subcellularLocation>
</comment>
<feature type="transmembrane region" description="Helical" evidence="7">
    <location>
        <begin position="121"/>
        <end position="139"/>
    </location>
</feature>
<feature type="transmembrane region" description="Helical" evidence="7">
    <location>
        <begin position="210"/>
        <end position="230"/>
    </location>
</feature>
<proteinExistence type="inferred from homology"/>
<dbReference type="RefSeq" id="WP_090411957.1">
    <property type="nucleotide sequence ID" value="NZ_CAJKZB010000002.1"/>
</dbReference>
<evidence type="ECO:0000313" key="9">
    <source>
        <dbReference type="EMBL" id="NZA38388.1"/>
    </source>
</evidence>
<organism evidence="9 10">
    <name type="scientific">Eubacterium callanderi</name>
    <dbReference type="NCBI Taxonomy" id="53442"/>
    <lineage>
        <taxon>Bacteria</taxon>
        <taxon>Bacillati</taxon>
        <taxon>Bacillota</taxon>
        <taxon>Clostridia</taxon>
        <taxon>Eubacteriales</taxon>
        <taxon>Eubacteriaceae</taxon>
        <taxon>Eubacterium</taxon>
    </lineage>
</organism>
<name>A0A1I5IGK3_9FIRM</name>
<evidence type="ECO:0000256" key="1">
    <source>
        <dbReference type="ARBA" id="ARBA00004651"/>
    </source>
</evidence>
<dbReference type="PANTHER" id="PTHR32322">
    <property type="entry name" value="INNER MEMBRANE TRANSPORTER"/>
    <property type="match status" value="1"/>
</dbReference>
<dbReference type="EMBL" id="JACCKS010000009">
    <property type="protein sequence ID" value="NZA38388.1"/>
    <property type="molecule type" value="Genomic_DNA"/>
</dbReference>
<feature type="transmembrane region" description="Helical" evidence="7">
    <location>
        <begin position="66"/>
        <end position="83"/>
    </location>
</feature>
<keyword evidence="6 7" id="KW-0472">Membrane</keyword>
<protein>
    <submittedName>
        <fullName evidence="9">EamA family transporter</fullName>
    </submittedName>
</protein>
<feature type="transmembrane region" description="Helical" evidence="7">
    <location>
        <begin position="179"/>
        <end position="198"/>
    </location>
</feature>
<dbReference type="Gene3D" id="1.10.3730.20">
    <property type="match status" value="1"/>
</dbReference>
<evidence type="ECO:0000256" key="4">
    <source>
        <dbReference type="ARBA" id="ARBA00022692"/>
    </source>
</evidence>
<evidence type="ECO:0000256" key="6">
    <source>
        <dbReference type="ARBA" id="ARBA00023136"/>
    </source>
</evidence>
<dbReference type="Pfam" id="PF00892">
    <property type="entry name" value="EamA"/>
    <property type="match status" value="2"/>
</dbReference>
<keyword evidence="5 7" id="KW-1133">Transmembrane helix</keyword>
<evidence type="ECO:0000256" key="3">
    <source>
        <dbReference type="ARBA" id="ARBA00022475"/>
    </source>
</evidence>
<comment type="similarity">
    <text evidence="2">Belongs to the EamA transporter family.</text>
</comment>
<dbReference type="InterPro" id="IPR037185">
    <property type="entry name" value="EmrE-like"/>
</dbReference>
<comment type="caution">
    <text evidence="9">The sequence shown here is derived from an EMBL/GenBank/DDBJ whole genome shotgun (WGS) entry which is preliminary data.</text>
</comment>
<keyword evidence="4 7" id="KW-0812">Transmembrane</keyword>
<dbReference type="InterPro" id="IPR000620">
    <property type="entry name" value="EamA_dom"/>
</dbReference>
<feature type="transmembrane region" description="Helical" evidence="7">
    <location>
        <begin position="7"/>
        <end position="26"/>
    </location>
</feature>
<sequence length="299" mass="32509">MQKIKPYLAISYTLVFWGISFISTKICLQAFSVYALIFGRFAIAAIILFLVKRKLEPEQRLLKKDLPRVLIAGLIGFTGYYVFEAVGVDLTGASMASILLSLVPIFCMLIDTVILKRRFTFIKAGAVAFSVVGVIMIVGLSKIEINPWGCGAMILSGLGWLLYNYLAKPLYSRYTGLDITTYLSACIAGVTLPLAFAFPPDFSLFTGEIIINFLFLAVLVSATANLTYMYALRSIPILTVTILVNFVPVVTIVFSALVLGETFTALQLLGAALVIASVCLTALPEKPSGNSEDEIEPEG</sequence>
<evidence type="ECO:0000256" key="7">
    <source>
        <dbReference type="SAM" id="Phobius"/>
    </source>
</evidence>
<keyword evidence="3" id="KW-1003">Cell membrane</keyword>
<evidence type="ECO:0000256" key="5">
    <source>
        <dbReference type="ARBA" id="ARBA00022989"/>
    </source>
</evidence>
<dbReference type="InterPro" id="IPR050638">
    <property type="entry name" value="AA-Vitamin_Transporters"/>
</dbReference>
<evidence type="ECO:0000259" key="8">
    <source>
        <dbReference type="Pfam" id="PF00892"/>
    </source>
</evidence>
<feature type="domain" description="EamA" evidence="8">
    <location>
        <begin position="148"/>
        <end position="281"/>
    </location>
</feature>
<dbReference type="SUPFAM" id="SSF103481">
    <property type="entry name" value="Multidrug resistance efflux transporter EmrE"/>
    <property type="match status" value="2"/>
</dbReference>
<evidence type="ECO:0000256" key="2">
    <source>
        <dbReference type="ARBA" id="ARBA00007362"/>
    </source>
</evidence>
<dbReference type="Proteomes" id="UP000586254">
    <property type="component" value="Unassembled WGS sequence"/>
</dbReference>
<dbReference type="GO" id="GO:0005886">
    <property type="term" value="C:plasma membrane"/>
    <property type="evidence" value="ECO:0007669"/>
    <property type="project" value="UniProtKB-SubCell"/>
</dbReference>
<accession>A0A1I5IGK3</accession>
<dbReference type="PANTHER" id="PTHR32322:SF18">
    <property type="entry name" value="S-ADENOSYLMETHIONINE_S-ADENOSYLHOMOCYSTEINE TRANSPORTER"/>
    <property type="match status" value="1"/>
</dbReference>
<feature type="domain" description="EamA" evidence="8">
    <location>
        <begin position="7"/>
        <end position="138"/>
    </location>
</feature>
<evidence type="ECO:0000313" key="10">
    <source>
        <dbReference type="Proteomes" id="UP000586254"/>
    </source>
</evidence>
<reference evidence="9 10" key="1">
    <citation type="submission" date="2020-07" db="EMBL/GenBank/DDBJ databases">
        <title>Organ Donor 1.</title>
        <authorList>
            <person name="Marsh A.J."/>
            <person name="Azcarate-Peril M.A."/>
        </authorList>
    </citation>
    <scope>NUCLEOTIDE SEQUENCE [LARGE SCALE GENOMIC DNA]</scope>
    <source>
        <strain evidence="9 10">AMC0717</strain>
    </source>
</reference>
<feature type="transmembrane region" description="Helical" evidence="7">
    <location>
        <begin position="95"/>
        <end position="114"/>
    </location>
</feature>